<dbReference type="Proteomes" id="UP000051647">
    <property type="component" value="Unassembled WGS sequence"/>
</dbReference>
<dbReference type="SUPFAM" id="SSF52218">
    <property type="entry name" value="Flavoproteins"/>
    <property type="match status" value="1"/>
</dbReference>
<feature type="compositionally biased region" description="Polar residues" evidence="1">
    <location>
        <begin position="7"/>
        <end position="36"/>
    </location>
</feature>
<dbReference type="InterPro" id="IPR008254">
    <property type="entry name" value="Flavodoxin/NO_synth"/>
</dbReference>
<dbReference type="eggNOG" id="COG0716">
    <property type="taxonomic scope" value="Bacteria"/>
</dbReference>
<dbReference type="Pfam" id="PF12682">
    <property type="entry name" value="Flavodoxin_4"/>
    <property type="match status" value="1"/>
</dbReference>
<dbReference type="Gene3D" id="3.40.50.360">
    <property type="match status" value="1"/>
</dbReference>
<dbReference type="PROSITE" id="PS50902">
    <property type="entry name" value="FLAVODOXIN_LIKE"/>
    <property type="match status" value="1"/>
</dbReference>
<dbReference type="AlphaFoldDB" id="A0A0R1SJD5"/>
<dbReference type="GO" id="GO:0009055">
    <property type="term" value="F:electron transfer activity"/>
    <property type="evidence" value="ECO:0007669"/>
    <property type="project" value="InterPro"/>
</dbReference>
<evidence type="ECO:0000313" key="3">
    <source>
        <dbReference type="EMBL" id="KRL66842.1"/>
    </source>
</evidence>
<dbReference type="GO" id="GO:0010181">
    <property type="term" value="F:FMN binding"/>
    <property type="evidence" value="ECO:0007669"/>
    <property type="project" value="InterPro"/>
</dbReference>
<accession>A0A0R1SJD5</accession>
<dbReference type="PANTHER" id="PTHR39201">
    <property type="entry name" value="EXPORTED PROTEIN-RELATED"/>
    <property type="match status" value="1"/>
</dbReference>
<keyword evidence="4" id="KW-1185">Reference proteome</keyword>
<evidence type="ECO:0000256" key="1">
    <source>
        <dbReference type="SAM" id="MobiDB-lite"/>
    </source>
</evidence>
<feature type="domain" description="Flavodoxin-like" evidence="2">
    <location>
        <begin position="66"/>
        <end position="226"/>
    </location>
</feature>
<dbReference type="STRING" id="1423815.FC27_GL000288"/>
<feature type="compositionally biased region" description="Polar residues" evidence="1">
    <location>
        <begin position="45"/>
        <end position="58"/>
    </location>
</feature>
<name>A0A0R1SJD5_9LACO</name>
<protein>
    <submittedName>
        <fullName evidence="3">Flavodoxin</fullName>
    </submittedName>
</protein>
<proteinExistence type="predicted"/>
<dbReference type="InterPro" id="IPR029039">
    <property type="entry name" value="Flavoprotein-like_sf"/>
</dbReference>
<sequence>MGGLLNMNFSKKSNGSDGTIDGQSITANQLTRSNIEWRNGYGTPSDGNDTNSQNTPTRKLTKDAKSIIIYFSRSGSTELLASKVAEQTDSDILEIVVKDSYSGNYQKTLSRANSERENEDYPELNMAVPDLSQYQTVYLGYPIWAMTLSHPMTSFVTTYGSRLSGKKIAPFMSEGGYGQGDSVSRIEDILAAEGSKDNTFTRALVVDGNKVDKSDSNVKHWVEQVKK</sequence>
<reference evidence="3 4" key="1">
    <citation type="journal article" date="2015" name="Genome Announc.">
        <title>Expanding the biotechnology potential of lactobacilli through comparative genomics of 213 strains and associated genera.</title>
        <authorList>
            <person name="Sun Z."/>
            <person name="Harris H.M."/>
            <person name="McCann A."/>
            <person name="Guo C."/>
            <person name="Argimon S."/>
            <person name="Zhang W."/>
            <person name="Yang X."/>
            <person name="Jeffery I.B."/>
            <person name="Cooney J.C."/>
            <person name="Kagawa T.F."/>
            <person name="Liu W."/>
            <person name="Song Y."/>
            <person name="Salvetti E."/>
            <person name="Wrobel A."/>
            <person name="Rasinkangas P."/>
            <person name="Parkhill J."/>
            <person name="Rea M.C."/>
            <person name="O'Sullivan O."/>
            <person name="Ritari J."/>
            <person name="Douillard F.P."/>
            <person name="Paul Ross R."/>
            <person name="Yang R."/>
            <person name="Briner A.E."/>
            <person name="Felis G.E."/>
            <person name="de Vos W.M."/>
            <person name="Barrangou R."/>
            <person name="Klaenhammer T.R."/>
            <person name="Caufield P.W."/>
            <person name="Cui Y."/>
            <person name="Zhang H."/>
            <person name="O'Toole P.W."/>
        </authorList>
    </citation>
    <scope>NUCLEOTIDE SEQUENCE [LARGE SCALE GENOMIC DNA]</scope>
    <source>
        <strain evidence="3 4">DSM 14857</strain>
    </source>
</reference>
<dbReference type="GO" id="GO:0016651">
    <property type="term" value="F:oxidoreductase activity, acting on NAD(P)H"/>
    <property type="evidence" value="ECO:0007669"/>
    <property type="project" value="UniProtKB-ARBA"/>
</dbReference>
<evidence type="ECO:0000313" key="4">
    <source>
        <dbReference type="Proteomes" id="UP000051647"/>
    </source>
</evidence>
<organism evidence="3 4">
    <name type="scientific">Companilactobacillus versmoldensis DSM 14857 = KCTC 3814</name>
    <dbReference type="NCBI Taxonomy" id="1423815"/>
    <lineage>
        <taxon>Bacteria</taxon>
        <taxon>Bacillati</taxon>
        <taxon>Bacillota</taxon>
        <taxon>Bacilli</taxon>
        <taxon>Lactobacillales</taxon>
        <taxon>Lactobacillaceae</taxon>
        <taxon>Companilactobacillus</taxon>
    </lineage>
</organism>
<comment type="caution">
    <text evidence="3">The sequence shown here is derived from an EMBL/GenBank/DDBJ whole genome shotgun (WGS) entry which is preliminary data.</text>
</comment>
<dbReference type="PANTHER" id="PTHR39201:SF1">
    <property type="entry name" value="FLAVODOXIN-LIKE DOMAIN-CONTAINING PROTEIN"/>
    <property type="match status" value="1"/>
</dbReference>
<dbReference type="PATRIC" id="fig|1423815.3.peg.292"/>
<dbReference type="PROSITE" id="PS00201">
    <property type="entry name" value="FLAVODOXIN"/>
    <property type="match status" value="1"/>
</dbReference>
<evidence type="ECO:0000259" key="2">
    <source>
        <dbReference type="PROSITE" id="PS50902"/>
    </source>
</evidence>
<gene>
    <name evidence="3" type="ORF">FC27_GL000288</name>
</gene>
<feature type="region of interest" description="Disordered" evidence="1">
    <location>
        <begin position="1"/>
        <end position="58"/>
    </location>
</feature>
<dbReference type="EMBL" id="AZFA01000010">
    <property type="protein sequence ID" value="KRL66842.1"/>
    <property type="molecule type" value="Genomic_DNA"/>
</dbReference>
<dbReference type="InterPro" id="IPR001226">
    <property type="entry name" value="Flavodoxin_CS"/>
</dbReference>